<name>A0ABT1NPG2_9MICC</name>
<reference evidence="2 3" key="1">
    <citation type="submission" date="2022-07" db="EMBL/GenBank/DDBJ databases">
        <title>Novel species in genus Arthrobacter.</title>
        <authorList>
            <person name="Liu Y."/>
        </authorList>
    </citation>
    <scope>NUCLEOTIDE SEQUENCE [LARGE SCALE GENOMIC DNA]</scope>
    <source>
        <strain evidence="3">zg-Y859</strain>
    </source>
</reference>
<dbReference type="Proteomes" id="UP001206924">
    <property type="component" value="Unassembled WGS sequence"/>
</dbReference>
<proteinExistence type="predicted"/>
<protein>
    <submittedName>
        <fullName evidence="2">Uncharacterized protein</fullName>
    </submittedName>
</protein>
<sequence length="56" mass="5657">MGNTEKEAGQGDQSKTGSQGGPEGTIPQSEDGIAAASTEEASNFEPEEDEAADDGK</sequence>
<accession>A0ABT1NPG2</accession>
<dbReference type="RefSeq" id="WP_255789884.1">
    <property type="nucleotide sequence ID" value="NZ_CP104263.1"/>
</dbReference>
<organism evidence="2 3">
    <name type="scientific">Arthrobacter jinronghuae</name>
    <dbReference type="NCBI Taxonomy" id="2964609"/>
    <lineage>
        <taxon>Bacteria</taxon>
        <taxon>Bacillati</taxon>
        <taxon>Actinomycetota</taxon>
        <taxon>Actinomycetes</taxon>
        <taxon>Micrococcales</taxon>
        <taxon>Micrococcaceae</taxon>
        <taxon>Arthrobacter</taxon>
    </lineage>
</organism>
<dbReference type="EMBL" id="JANFLP010000007">
    <property type="protein sequence ID" value="MCQ1949627.1"/>
    <property type="molecule type" value="Genomic_DNA"/>
</dbReference>
<gene>
    <name evidence="2" type="ORF">NNX28_06735</name>
</gene>
<evidence type="ECO:0000256" key="1">
    <source>
        <dbReference type="SAM" id="MobiDB-lite"/>
    </source>
</evidence>
<evidence type="ECO:0000313" key="2">
    <source>
        <dbReference type="EMBL" id="MCQ1949627.1"/>
    </source>
</evidence>
<feature type="compositionally biased region" description="Acidic residues" evidence="1">
    <location>
        <begin position="45"/>
        <end position="56"/>
    </location>
</feature>
<feature type="region of interest" description="Disordered" evidence="1">
    <location>
        <begin position="1"/>
        <end position="56"/>
    </location>
</feature>
<comment type="caution">
    <text evidence="2">The sequence shown here is derived from an EMBL/GenBank/DDBJ whole genome shotgun (WGS) entry which is preliminary data.</text>
</comment>
<keyword evidence="3" id="KW-1185">Reference proteome</keyword>
<evidence type="ECO:0000313" key="3">
    <source>
        <dbReference type="Proteomes" id="UP001206924"/>
    </source>
</evidence>